<feature type="signal peptide" evidence="2">
    <location>
        <begin position="1"/>
        <end position="19"/>
    </location>
</feature>
<proteinExistence type="predicted"/>
<sequence length="537" mass="57840">MFKTLFKFALIIVISIGFAGTSSFVGAKTTTSGDISSCDCFCKTENGAEKKTAVAGIEECRNLCKGPGISTLGCYNQDQVDNRPENNKMCWTAAACSSDRRPVEDKAEPEPSVWGGQENFCLPGQGYCYNPSGYIPDFGGSTKVTLGVPIGSLKKSGNLGEYINAVYDFLLGAGALIAIVMIMVAGVEWMLARGRENEISKAKQRINSVIIGLTLLFFAVTLGTLIDPSVVKFKNLGVPKIREMDYVDKSLGCTALSERKDVIFTITMESQALCGKKGVITSIVSANGDELQGSDGFVVGDTCTYFECPGKTEECLQDTEHNYACYTCGEIGYRTTDVPPKPSQSTCAALSNLEVKDGVKSSCHYFNASVLSSVPIDRCVEVYYKHADNGLDCNILKAEHGDEGCSAYTYLGTRANKFTTRNLSGITTSELSTQFGFLYWYVPTDFVNHEEYKKLFDSVCGKDVCNIAKDAGGSCATKELTVNDLENGYIKVTALGIFGPDKFVAFDCQNVGFTSGAPSSNMSKATDAAQKLISPTP</sequence>
<evidence type="ECO:0000313" key="3">
    <source>
        <dbReference type="EMBL" id="PJA46927.1"/>
    </source>
</evidence>
<evidence type="ECO:0000313" key="4">
    <source>
        <dbReference type="Proteomes" id="UP000231263"/>
    </source>
</evidence>
<comment type="caution">
    <text evidence="3">The sequence shown here is derived from an EMBL/GenBank/DDBJ whole genome shotgun (WGS) entry which is preliminary data.</text>
</comment>
<gene>
    <name evidence="3" type="ORF">CO173_00880</name>
</gene>
<keyword evidence="1" id="KW-0472">Membrane</keyword>
<dbReference type="AlphaFoldDB" id="A0A2M7XGC8"/>
<feature type="chain" id="PRO_5014954567" evidence="2">
    <location>
        <begin position="20"/>
        <end position="537"/>
    </location>
</feature>
<evidence type="ECO:0000256" key="1">
    <source>
        <dbReference type="SAM" id="Phobius"/>
    </source>
</evidence>
<name>A0A2M7XGC8_9BACT</name>
<dbReference type="Pfam" id="PF18895">
    <property type="entry name" value="T4SS_pilin"/>
    <property type="match status" value="1"/>
</dbReference>
<keyword evidence="1" id="KW-1133">Transmembrane helix</keyword>
<keyword evidence="1" id="KW-0812">Transmembrane</keyword>
<dbReference type="EMBL" id="PFWT01000006">
    <property type="protein sequence ID" value="PJA46927.1"/>
    <property type="molecule type" value="Genomic_DNA"/>
</dbReference>
<reference evidence="4" key="1">
    <citation type="submission" date="2017-09" db="EMBL/GenBank/DDBJ databases">
        <title>Depth-based differentiation of microbial function through sediment-hosted aquifers and enrichment of novel symbionts in the deep terrestrial subsurface.</title>
        <authorList>
            <person name="Probst A.J."/>
            <person name="Ladd B."/>
            <person name="Jarett J.K."/>
            <person name="Geller-Mcgrath D.E."/>
            <person name="Sieber C.M.K."/>
            <person name="Emerson J.B."/>
            <person name="Anantharaman K."/>
            <person name="Thomas B.C."/>
            <person name="Malmstrom R."/>
            <person name="Stieglmeier M."/>
            <person name="Klingl A."/>
            <person name="Woyke T."/>
            <person name="Ryan C.M."/>
            <person name="Banfield J.F."/>
        </authorList>
    </citation>
    <scope>NUCLEOTIDE SEQUENCE [LARGE SCALE GENOMIC DNA]</scope>
</reference>
<protein>
    <submittedName>
        <fullName evidence="3">Uncharacterized protein</fullName>
    </submittedName>
</protein>
<feature type="transmembrane region" description="Helical" evidence="1">
    <location>
        <begin position="206"/>
        <end position="226"/>
    </location>
</feature>
<evidence type="ECO:0000256" key="2">
    <source>
        <dbReference type="SAM" id="SignalP"/>
    </source>
</evidence>
<dbReference type="Proteomes" id="UP000231263">
    <property type="component" value="Unassembled WGS sequence"/>
</dbReference>
<feature type="transmembrane region" description="Helical" evidence="1">
    <location>
        <begin position="165"/>
        <end position="185"/>
    </location>
</feature>
<accession>A0A2M7XGC8</accession>
<keyword evidence="2" id="KW-0732">Signal</keyword>
<dbReference type="InterPro" id="IPR043993">
    <property type="entry name" value="T4SS_pilin"/>
</dbReference>
<organism evidence="3 4">
    <name type="scientific">Candidatus Uhrbacteria bacterium CG_4_9_14_3_um_filter_41_35</name>
    <dbReference type="NCBI Taxonomy" id="1975034"/>
    <lineage>
        <taxon>Bacteria</taxon>
        <taxon>Candidatus Uhriibacteriota</taxon>
    </lineage>
</organism>